<name>A0A504X075_FASGI</name>
<gene>
    <name evidence="2" type="ORF">FGIG_03982</name>
</gene>
<dbReference type="OrthoDB" id="6286892at2759"/>
<keyword evidence="3" id="KW-1185">Reference proteome</keyword>
<evidence type="ECO:0000313" key="3">
    <source>
        <dbReference type="Proteomes" id="UP000316759"/>
    </source>
</evidence>
<proteinExistence type="predicted"/>
<feature type="compositionally biased region" description="Low complexity" evidence="1">
    <location>
        <begin position="64"/>
        <end position="78"/>
    </location>
</feature>
<dbReference type="AlphaFoldDB" id="A0A504X075"/>
<evidence type="ECO:0000313" key="2">
    <source>
        <dbReference type="EMBL" id="TPP39620.1"/>
    </source>
</evidence>
<dbReference type="Proteomes" id="UP000316759">
    <property type="component" value="Unassembled WGS sequence"/>
</dbReference>
<feature type="region of interest" description="Disordered" evidence="1">
    <location>
        <begin position="57"/>
        <end position="82"/>
    </location>
</feature>
<evidence type="ECO:0000256" key="1">
    <source>
        <dbReference type="SAM" id="MobiDB-lite"/>
    </source>
</evidence>
<dbReference type="EMBL" id="SUNJ01016014">
    <property type="protein sequence ID" value="TPP39620.1"/>
    <property type="molecule type" value="Genomic_DNA"/>
</dbReference>
<accession>A0A504X075</accession>
<sequence length="230" mass="24862">MVIIAFPDKDFLSPPDQSIQSDSPKDDLISFSLPSALGVKRVVRYHSADSLRSVPMEEFTEKTASSSRSGATRSPSRARNPKTIAQEIVGLMPTVNETEANLGSIAYTLSGGGSKYALVHPTSVNPAEPKCDLYLDGAGGLRGKLLRPSTNAMCDAIMAFANLIEQPHDDADDVGATNQALNAMTYPSSQNAYHLDIERLVRGKNMQFGEGMPVCHLVCRSRVNVGSHYY</sequence>
<reference evidence="2 3" key="1">
    <citation type="submission" date="2019-04" db="EMBL/GenBank/DDBJ databases">
        <title>Annotation for the trematode Fasciola gigantica.</title>
        <authorList>
            <person name="Choi Y.-J."/>
        </authorList>
    </citation>
    <scope>NUCLEOTIDE SEQUENCE [LARGE SCALE GENOMIC DNA]</scope>
    <source>
        <strain evidence="2">Uganda_cow_1</strain>
    </source>
</reference>
<organism evidence="2 3">
    <name type="scientific">Fasciola gigantica</name>
    <name type="common">Giant liver fluke</name>
    <dbReference type="NCBI Taxonomy" id="46835"/>
    <lineage>
        <taxon>Eukaryota</taxon>
        <taxon>Metazoa</taxon>
        <taxon>Spiralia</taxon>
        <taxon>Lophotrochozoa</taxon>
        <taxon>Platyhelminthes</taxon>
        <taxon>Trematoda</taxon>
        <taxon>Digenea</taxon>
        <taxon>Plagiorchiida</taxon>
        <taxon>Echinostomata</taxon>
        <taxon>Echinostomatoidea</taxon>
        <taxon>Fasciolidae</taxon>
        <taxon>Fasciola</taxon>
    </lineage>
</organism>
<comment type="caution">
    <text evidence="2">The sequence shown here is derived from an EMBL/GenBank/DDBJ whole genome shotgun (WGS) entry which is preliminary data.</text>
</comment>
<protein>
    <submittedName>
        <fullName evidence="2">Uncharacterized protein</fullName>
    </submittedName>
</protein>